<dbReference type="PATRIC" id="fig|1262449.3.peg.3622"/>
<proteinExistence type="predicted"/>
<evidence type="ECO:0000313" key="5">
    <source>
        <dbReference type="Proteomes" id="UP000030905"/>
    </source>
</evidence>
<reference evidence="2 5" key="1">
    <citation type="journal article" date="2015" name="Genome Announc.">
        <title>Complete Genome Sequence of the Nitrogen-Fixing and Solvent-Producing Clostridium pasteurianum DSM 525.</title>
        <authorList>
            <person name="Poehlein A."/>
            <person name="Grosse-Honebrink A."/>
            <person name="Zhang Y."/>
            <person name="Minton N.P."/>
            <person name="Daniel R."/>
        </authorList>
    </citation>
    <scope>NUCLEOTIDE SEQUENCE [LARGE SCALE GENOMIC DNA]</scope>
    <source>
        <strain evidence="2">DSM 525</strain>
        <strain evidence="5">DSM 525 / ATCC 6013</strain>
    </source>
</reference>
<reference evidence="3 4" key="3">
    <citation type="journal article" name="Genome Announc.">
        <title>Improved Draft Genome Sequence of Clostridium pasteurianum Strain ATCC 6013 (DSM 525) Using a Hybrid Next-Generation Sequencing Approach.</title>
        <authorList>
            <person name="Pyne M.E."/>
            <person name="Utturkar S."/>
            <person name="Brown S.D."/>
            <person name="Moo-Young M."/>
            <person name="Chung D.A."/>
            <person name="Chou C.P."/>
        </authorList>
    </citation>
    <scope>NUCLEOTIDE SEQUENCE [LARGE SCALE GENOMIC DNA]</scope>
    <source>
        <strain evidence="3 4">ATCC 6013</strain>
    </source>
</reference>
<evidence type="ECO:0000313" key="3">
    <source>
        <dbReference type="EMBL" id="KRU14145.1"/>
    </source>
</evidence>
<dbReference type="eggNOG" id="ENOG50330D0">
    <property type="taxonomic scope" value="Bacteria"/>
</dbReference>
<keyword evidence="1" id="KW-1133">Transmembrane helix</keyword>
<accession>A0A0H3J985</accession>
<dbReference type="RefSeq" id="WP_003447671.1">
    <property type="nucleotide sequence ID" value="NZ_ANZB01000016.1"/>
</dbReference>
<dbReference type="Proteomes" id="UP000028042">
    <property type="component" value="Unassembled WGS sequence"/>
</dbReference>
<evidence type="ECO:0000313" key="2">
    <source>
        <dbReference type="EMBL" id="AJA53830.1"/>
    </source>
</evidence>
<dbReference type="Proteomes" id="UP000030905">
    <property type="component" value="Chromosome"/>
</dbReference>
<dbReference type="KEGG" id="cpat:CLPA_c38040"/>
<evidence type="ECO:0000313" key="4">
    <source>
        <dbReference type="Proteomes" id="UP000028042"/>
    </source>
</evidence>
<name>A0A0H3J985_CLOPA</name>
<keyword evidence="5" id="KW-1185">Reference proteome</keyword>
<gene>
    <name evidence="2" type="ORF">CLPA_c38040</name>
    <name evidence="3" type="ORF">CP6013_03401</name>
</gene>
<dbReference type="AlphaFoldDB" id="A0A0H3J985"/>
<dbReference type="KEGG" id="cpae:CPAST_c38040"/>
<evidence type="ECO:0000256" key="1">
    <source>
        <dbReference type="SAM" id="Phobius"/>
    </source>
</evidence>
<dbReference type="GeneID" id="93075890"/>
<sequence length="93" mass="10569">MYFNYYGIIMGLVMLVATGIGHIIVIKGEYHFGMKLWPVFLIIGILSSVASIILKNLLISGILGIIGVTFLWAILELFKQKERVQKGWFPRKK</sequence>
<feature type="transmembrane region" description="Helical" evidence="1">
    <location>
        <begin position="59"/>
        <end position="78"/>
    </location>
</feature>
<dbReference type="EMBL" id="CP009268">
    <property type="protein sequence ID" value="AJA53830.1"/>
    <property type="molecule type" value="Genomic_DNA"/>
</dbReference>
<dbReference type="Pfam" id="PF14898">
    <property type="entry name" value="DUF4491"/>
    <property type="match status" value="1"/>
</dbReference>
<feature type="transmembrane region" description="Helical" evidence="1">
    <location>
        <begin position="6"/>
        <end position="24"/>
    </location>
</feature>
<organism evidence="2 5">
    <name type="scientific">Clostridium pasteurianum DSM 525 = ATCC 6013</name>
    <dbReference type="NCBI Taxonomy" id="1262449"/>
    <lineage>
        <taxon>Bacteria</taxon>
        <taxon>Bacillati</taxon>
        <taxon>Bacillota</taxon>
        <taxon>Clostridia</taxon>
        <taxon>Eubacteriales</taxon>
        <taxon>Clostridiaceae</taxon>
        <taxon>Clostridium</taxon>
    </lineage>
</organism>
<evidence type="ECO:0008006" key="6">
    <source>
        <dbReference type="Google" id="ProtNLM"/>
    </source>
</evidence>
<keyword evidence="1" id="KW-0472">Membrane</keyword>
<protein>
    <recommendedName>
        <fullName evidence="6">DUF4491 domain-containing protein</fullName>
    </recommendedName>
</protein>
<reference evidence="3" key="2">
    <citation type="submission" date="2015-10" db="EMBL/GenBank/DDBJ databases">
        <title>Improved Draft Genome Sequence of Clostridium pasteurianum Strain ATCC 6013 (DSM 525) Using a Hybrid Next-Generation Sequencing Approach.</title>
        <authorList>
            <person name="Pyne M.E."/>
            <person name="Utturkar S.M."/>
            <person name="Brown S.D."/>
            <person name="Moo-Young M."/>
            <person name="Chung D.A."/>
            <person name="Chou P.C."/>
        </authorList>
    </citation>
    <scope>NUCLEOTIDE SEQUENCE</scope>
    <source>
        <strain evidence="3">ATCC 6013</strain>
    </source>
</reference>
<feature type="transmembrane region" description="Helical" evidence="1">
    <location>
        <begin position="36"/>
        <end position="53"/>
    </location>
</feature>
<dbReference type="InterPro" id="IPR027890">
    <property type="entry name" value="DUF4491"/>
</dbReference>
<dbReference type="EMBL" id="JPGY02000001">
    <property type="protein sequence ID" value="KRU14145.1"/>
    <property type="molecule type" value="Genomic_DNA"/>
</dbReference>
<keyword evidence="1" id="KW-0812">Transmembrane</keyword>